<dbReference type="SUPFAM" id="SSF53807">
    <property type="entry name" value="Helical backbone' metal receptor"/>
    <property type="match status" value="1"/>
</dbReference>
<protein>
    <submittedName>
        <fullName evidence="7">Periplasmic binding protein</fullName>
    </submittedName>
</protein>
<keyword evidence="8" id="KW-1185">Reference proteome</keyword>
<dbReference type="InterPro" id="IPR002491">
    <property type="entry name" value="ABC_transptr_periplasmic_BD"/>
</dbReference>
<dbReference type="GO" id="GO:1901678">
    <property type="term" value="P:iron coordination entity transport"/>
    <property type="evidence" value="ECO:0007669"/>
    <property type="project" value="UniProtKB-ARBA"/>
</dbReference>
<keyword evidence="4 5" id="KW-0732">Signal</keyword>
<dbReference type="PROSITE" id="PS51257">
    <property type="entry name" value="PROKAR_LIPOPROTEIN"/>
    <property type="match status" value="1"/>
</dbReference>
<feature type="signal peptide" evidence="5">
    <location>
        <begin position="1"/>
        <end position="26"/>
    </location>
</feature>
<dbReference type="PROSITE" id="PS50983">
    <property type="entry name" value="FE_B12_PBP"/>
    <property type="match status" value="1"/>
</dbReference>
<evidence type="ECO:0000256" key="2">
    <source>
        <dbReference type="ARBA" id="ARBA00008814"/>
    </source>
</evidence>
<dbReference type="CDD" id="cd01146">
    <property type="entry name" value="FhuD"/>
    <property type="match status" value="1"/>
</dbReference>
<accession>A0A1X6WSP8</accession>
<dbReference type="PROSITE" id="PS51318">
    <property type="entry name" value="TAT"/>
    <property type="match status" value="1"/>
</dbReference>
<dbReference type="Pfam" id="PF01497">
    <property type="entry name" value="Peripla_BP_2"/>
    <property type="match status" value="1"/>
</dbReference>
<proteinExistence type="inferred from homology"/>
<dbReference type="EMBL" id="FWFG01000004">
    <property type="protein sequence ID" value="SLM87767.1"/>
    <property type="molecule type" value="Genomic_DNA"/>
</dbReference>
<feature type="chain" id="PRO_5012869157" evidence="5">
    <location>
        <begin position="27"/>
        <end position="356"/>
    </location>
</feature>
<dbReference type="PANTHER" id="PTHR30532">
    <property type="entry name" value="IRON III DICITRATE-BINDING PERIPLASMIC PROTEIN"/>
    <property type="match status" value="1"/>
</dbReference>
<dbReference type="GO" id="GO:0030288">
    <property type="term" value="C:outer membrane-bounded periplasmic space"/>
    <property type="evidence" value="ECO:0007669"/>
    <property type="project" value="TreeGrafter"/>
</dbReference>
<evidence type="ECO:0000256" key="5">
    <source>
        <dbReference type="SAM" id="SignalP"/>
    </source>
</evidence>
<dbReference type="Proteomes" id="UP000195981">
    <property type="component" value="Unassembled WGS sequence"/>
</dbReference>
<evidence type="ECO:0000256" key="1">
    <source>
        <dbReference type="ARBA" id="ARBA00004196"/>
    </source>
</evidence>
<evidence type="ECO:0000313" key="8">
    <source>
        <dbReference type="Proteomes" id="UP000195981"/>
    </source>
</evidence>
<reference evidence="7 8" key="1">
    <citation type="submission" date="2017-02" db="EMBL/GenBank/DDBJ databases">
        <authorList>
            <person name="Peterson S.W."/>
        </authorList>
    </citation>
    <scope>NUCLEOTIDE SEQUENCE [LARGE SCALE GENOMIC DNA]</scope>
    <source>
        <strain evidence="7 8">CIP104813</strain>
    </source>
</reference>
<dbReference type="PANTHER" id="PTHR30532:SF24">
    <property type="entry name" value="FERRIC ENTEROBACTIN-BINDING PERIPLASMIC PROTEIN FEPB"/>
    <property type="match status" value="1"/>
</dbReference>
<dbReference type="InterPro" id="IPR051313">
    <property type="entry name" value="Bact_iron-sidero_bind"/>
</dbReference>
<dbReference type="InterPro" id="IPR006311">
    <property type="entry name" value="TAT_signal"/>
</dbReference>
<gene>
    <name evidence="7" type="ORF">FM110_00290</name>
</gene>
<evidence type="ECO:0000256" key="3">
    <source>
        <dbReference type="ARBA" id="ARBA00022448"/>
    </source>
</evidence>
<organism evidence="7 8">
    <name type="scientific">Brachybacterium nesterenkovii</name>
    <dbReference type="NCBI Taxonomy" id="47847"/>
    <lineage>
        <taxon>Bacteria</taxon>
        <taxon>Bacillati</taxon>
        <taxon>Actinomycetota</taxon>
        <taxon>Actinomycetes</taxon>
        <taxon>Micrococcales</taxon>
        <taxon>Dermabacteraceae</taxon>
        <taxon>Brachybacterium</taxon>
    </lineage>
</organism>
<dbReference type="AlphaFoldDB" id="A0A1X6WSP8"/>
<evidence type="ECO:0000256" key="4">
    <source>
        <dbReference type="ARBA" id="ARBA00022729"/>
    </source>
</evidence>
<comment type="subcellular location">
    <subcellularLocation>
        <location evidence="1">Cell envelope</location>
    </subcellularLocation>
</comment>
<feature type="domain" description="Fe/B12 periplasmic-binding" evidence="6">
    <location>
        <begin position="71"/>
        <end position="350"/>
    </location>
</feature>
<comment type="similarity">
    <text evidence="2">Belongs to the bacterial solute-binding protein 8 family.</text>
</comment>
<evidence type="ECO:0000259" key="6">
    <source>
        <dbReference type="PROSITE" id="PS50983"/>
    </source>
</evidence>
<keyword evidence="3" id="KW-0813">Transport</keyword>
<name>A0A1X6WSP8_9MICO</name>
<sequence>MTSIRPASRRQVLGLGALGSASLLLAACTTGSQESRESAGAAASDGGSAEGFPRTIEHVYGETTLEAQPERVATVSWVNHDVCVALGVVPVGIPETSYGGNANKSTDWFDAALEDLGGEKPTMYAETDGPNFTEIAALQPDVILAVYSGITQEQYDQLAKIAPTIAYPKDAVAYGTSWQDSTTIIGQALGLEDVAAGVIEDVDATLADFAAEHPELKDTTFLYGTIDPASDPQISLYTDVDNRPRLLEQLGMKQAPVVTENQTDDQAFFITWSPEQADQLEADVLVTWAESEDLAAALKSDPLLSKIPAVAADALVLQTDAQQVLSVSAASALSLPWAVDNTLPAIAETAKKATGQ</sequence>
<dbReference type="Gene3D" id="3.40.50.1980">
    <property type="entry name" value="Nitrogenase molybdenum iron protein domain"/>
    <property type="match status" value="2"/>
</dbReference>
<dbReference type="RefSeq" id="WP_327230174.1">
    <property type="nucleotide sequence ID" value="NZ_FWFG01000004.1"/>
</dbReference>
<evidence type="ECO:0000313" key="7">
    <source>
        <dbReference type="EMBL" id="SLM87767.1"/>
    </source>
</evidence>